<protein>
    <recommendedName>
        <fullName evidence="3">EGF-like domain-containing protein</fullName>
    </recommendedName>
</protein>
<sequence>MTVIIFIILLIEITLVNNYNNYNSIDKIELQSNNSSVSISYDKKYEYLVNTSEKNNRVICVKKEYNNLIYYEHDSQCDPQNTFTFSFNSTFKFDEDFYLSYKKSKESFIKTNITPNLAIGSCISCFFLDEMNLLSIYGYTFIYKNSSETEYKNYYKNIIDINYNLDKSRSTLYEVSNNKGFKNGDIVISKHNEMLKNNNENKKKKWVYEESNSQRNTNLEETNLLYSDENLILQNFLKENRIHYTYDEIRKSKPYNTSIESINFQNRNSFNEKMVDDFFMHLKAKESNYDKKDLTLFDNKNIFDLEKLKNLILDSKDCNFLKEDINKKKIWSNIIFASSFTNLKILSHLNNYSGTYDEFRYFSFDKIYKKRKVNDFISITLDLNNKEYLQNNNVFILIANYEIKFLNKLNFCSNILSDDPSNAYIKNHNIIAKYKEIKNEYMSTNADNIVFLIKALYYNNEMHLFLIDDIRGFGDPMKLSVPFFFLISHSYFSEFTHFFLKDNIIGWIRRNKILYVKTMNKIFKYFKKSITYSNKKYDVITIENKMISNIYLLCLSHNIFKYVIFARYNPLKNYSLHKNINFEAILLNMISNFTNEELINHKTFFKKITKKEITNLTDKKKIQRMDVYEVFIIPSDNYVKFQNILSKLFKALFDCGGRHISKLLKIVILRSHYDMLYSFNCYNFQLYSFLINFLDLHEYFYEYTDLNDLFKESQKILIELVKLVLDEMNNLIPFNEDKNLIKYLIIILYFGNDMFCLDKENSIYIQLIYELRHLNVHHAIILAYLSGDKLGTLCLRKNEIEQNKSLEIDTKFNYDIYDDDNIYLKYGCPRKCNINDFSSIFLKKFEKKYFGDFHMTIRSTNEYTLGIILVTFMASVVFIVGELDEKLKRIYVYRIFKNIFIKNYAYNITKYYTFWNGKLYAFEQYEPECILLFNKYDLYEKYYFSNMITYSLKIYNLNNLKNYKLNMLKTYNESSNLNNNDNLINYFHVKNDTCLCDKNMINQPKSDFVVSEYLQLRYNFMEKMKKRNHELYEKMLNYNFFNDPLDISYKTKHFQHEKMINICKDINFEKENLCLFHKSRIILTYLYLLSSSPDLIFYVVSPLIFIKPYEHCDEYDIPLILNNMLKNRNFYKKSAKICINYAFAHFISVRDKISNLVVTAKISGTMVNVSKRNLLLILPLSKRIDILDYSKNNEYDIKEGILNEYFILGNPYTPINIISYRFQDYDEVKKNYHITISGAFIKQFDKKYVTYNTITKKYNEKIQCTENHAFEINGRVLCFCSILSKKTNNKCLYPYCEQSKKFCYENEECIDGKCVCIDGYSRNPMSSLCEKNNECMLHDDTCESPGYCVLAKNRYICLCPFPYVRVLKTCLHPLKGIEIGLFVFNNFENESSNDEDNASKKEKFYTNVFGSMSEYIKASVNYIIEPDLKSRIYVKPIKKMKNGIKVTIIIYQRIDPNEPTPIEVFNNFLNQLTDSTSALNNGFYSYFARFTYIEYVVSFSKNETISYLYQNLIKYIPSLFVKVLEVDMFNDISIIACFNFIILIVVTLLLLLYFLYLFIKIKFFQNERTKTF</sequence>
<keyword evidence="1" id="KW-1133">Transmembrane helix</keyword>
<organism evidence="4 5">
    <name type="scientific">Plasmodium relictum</name>
    <dbReference type="NCBI Taxonomy" id="85471"/>
    <lineage>
        <taxon>Eukaryota</taxon>
        <taxon>Sar</taxon>
        <taxon>Alveolata</taxon>
        <taxon>Apicomplexa</taxon>
        <taxon>Aconoidasida</taxon>
        <taxon>Haemosporida</taxon>
        <taxon>Plasmodiidae</taxon>
        <taxon>Plasmodium</taxon>
        <taxon>Plasmodium (Haemamoeba)</taxon>
    </lineage>
</organism>
<dbReference type="InterPro" id="IPR000742">
    <property type="entry name" value="EGF"/>
</dbReference>
<evidence type="ECO:0000313" key="5">
    <source>
        <dbReference type="Proteomes" id="UP000220158"/>
    </source>
</evidence>
<evidence type="ECO:0000259" key="3">
    <source>
        <dbReference type="PROSITE" id="PS01186"/>
    </source>
</evidence>
<evidence type="ECO:0000256" key="1">
    <source>
        <dbReference type="SAM" id="Phobius"/>
    </source>
</evidence>
<feature type="chain" id="PRO_5009618983" description="EGF-like domain-containing protein" evidence="2">
    <location>
        <begin position="19"/>
        <end position="1572"/>
    </location>
</feature>
<feature type="signal peptide" evidence="2">
    <location>
        <begin position="1"/>
        <end position="18"/>
    </location>
</feature>
<proteinExistence type="predicted"/>
<feature type="transmembrane region" description="Helical" evidence="1">
    <location>
        <begin position="1532"/>
        <end position="1559"/>
    </location>
</feature>
<gene>
    <name evidence="4" type="ORF">PRELSG_0715900</name>
</gene>
<evidence type="ECO:0000313" key="4">
    <source>
        <dbReference type="EMBL" id="CRG99395.1"/>
    </source>
</evidence>
<keyword evidence="1" id="KW-0812">Transmembrane</keyword>
<accession>A0A1J1H727</accession>
<dbReference type="KEGG" id="prel:PRELSG_0715900"/>
<evidence type="ECO:0000256" key="2">
    <source>
        <dbReference type="SAM" id="SignalP"/>
    </source>
</evidence>
<dbReference type="Proteomes" id="UP000220158">
    <property type="component" value="Chromosome 7"/>
</dbReference>
<feature type="domain" description="EGF-like" evidence="3">
    <location>
        <begin position="1357"/>
        <end position="1370"/>
    </location>
</feature>
<name>A0A1J1H727_PLARL</name>
<keyword evidence="2" id="KW-0732">Signal</keyword>
<dbReference type="GeneID" id="39735496"/>
<dbReference type="OrthoDB" id="6130531at2759"/>
<dbReference type="PROSITE" id="PS01186">
    <property type="entry name" value="EGF_2"/>
    <property type="match status" value="1"/>
</dbReference>
<keyword evidence="1" id="KW-0472">Membrane</keyword>
<dbReference type="VEuPathDB" id="PlasmoDB:PRELSG_0715900"/>
<keyword evidence="5" id="KW-1185">Reference proteome</keyword>
<dbReference type="RefSeq" id="XP_028532402.1">
    <property type="nucleotide sequence ID" value="XM_028675854.1"/>
</dbReference>
<dbReference type="EMBL" id="LN835302">
    <property type="protein sequence ID" value="CRG99395.1"/>
    <property type="molecule type" value="Genomic_DNA"/>
</dbReference>
<reference evidence="4 5" key="1">
    <citation type="submission" date="2015-04" db="EMBL/GenBank/DDBJ databases">
        <authorList>
            <consortium name="Pathogen Informatics"/>
        </authorList>
    </citation>
    <scope>NUCLEOTIDE SEQUENCE [LARGE SCALE GENOMIC DNA]</scope>
    <source>
        <strain evidence="4 5">SGS1</strain>
    </source>
</reference>